<dbReference type="Proteomes" id="UP000183810">
    <property type="component" value="Chromosome"/>
</dbReference>
<keyword evidence="3" id="KW-0963">Cytoplasm</keyword>
<name>A0A1J0VLX2_9NOCA</name>
<protein>
    <recommendedName>
        <fullName evidence="7">ESX secretion-associated protein EspG</fullName>
    </recommendedName>
</protein>
<accession>A0A1J0VLX2</accession>
<dbReference type="EMBL" id="CP018082">
    <property type="protein sequence ID" value="APE33033.1"/>
    <property type="molecule type" value="Genomic_DNA"/>
</dbReference>
<evidence type="ECO:0000256" key="1">
    <source>
        <dbReference type="ARBA" id="ARBA00004496"/>
    </source>
</evidence>
<sequence length="251" mass="28228">MTDTWELTPFEFWVAWETLGRDRMPWPLTFRSGCETQVEFDQQCRLAADSLIAKIGTDESLYHALHALAHPDVRIELFGHRLDGRKRMVRACAATESGNGVVAAQIPGAEYGEGGNILIYLRPAHSVVQRLIGILPSVGPGTNQGINVHRDDITTTPDRYSMHRTEGERALNFLKRPFRTYAEFRVDLGPALDGWKEGGTTLQLVDYLDDGRYLVHEGERVIATPATADHIATELNRMIDKATIRDRETAW</sequence>
<organism evidence="5 6">
    <name type="scientific">Nocardia mangyaensis</name>
    <dbReference type="NCBI Taxonomy" id="2213200"/>
    <lineage>
        <taxon>Bacteria</taxon>
        <taxon>Bacillati</taxon>
        <taxon>Actinomycetota</taxon>
        <taxon>Actinomycetes</taxon>
        <taxon>Mycobacteriales</taxon>
        <taxon>Nocardiaceae</taxon>
        <taxon>Nocardia</taxon>
    </lineage>
</organism>
<dbReference type="InterPro" id="IPR025734">
    <property type="entry name" value="EspG"/>
</dbReference>
<gene>
    <name evidence="5" type="ORF">BOX37_02545</name>
</gene>
<dbReference type="OrthoDB" id="4532341at2"/>
<dbReference type="Pfam" id="PF14011">
    <property type="entry name" value="ESX-1_EspG"/>
    <property type="match status" value="1"/>
</dbReference>
<evidence type="ECO:0000256" key="3">
    <source>
        <dbReference type="ARBA" id="ARBA00022490"/>
    </source>
</evidence>
<keyword evidence="4" id="KW-0143">Chaperone</keyword>
<evidence type="ECO:0000256" key="2">
    <source>
        <dbReference type="ARBA" id="ARBA00006411"/>
    </source>
</evidence>
<comment type="subcellular location">
    <subcellularLocation>
        <location evidence="1">Cytoplasm</location>
    </subcellularLocation>
</comment>
<evidence type="ECO:0000313" key="6">
    <source>
        <dbReference type="Proteomes" id="UP000183810"/>
    </source>
</evidence>
<evidence type="ECO:0008006" key="7">
    <source>
        <dbReference type="Google" id="ProtNLM"/>
    </source>
</evidence>
<keyword evidence="6" id="KW-1185">Reference proteome</keyword>
<evidence type="ECO:0000256" key="4">
    <source>
        <dbReference type="ARBA" id="ARBA00023186"/>
    </source>
</evidence>
<dbReference type="KEGG" id="nsl:BOX37_02545"/>
<comment type="similarity">
    <text evidence="2">Belongs to the EspG family.</text>
</comment>
<reference evidence="5" key="1">
    <citation type="submission" date="2016-11" db="EMBL/GenBank/DDBJ databases">
        <authorList>
            <person name="Jaros S."/>
            <person name="Januszkiewicz K."/>
            <person name="Wedrychowicz H."/>
        </authorList>
    </citation>
    <scope>NUCLEOTIDE SEQUENCE [LARGE SCALE GENOMIC DNA]</scope>
    <source>
        <strain evidence="5">Y48</strain>
    </source>
</reference>
<dbReference type="RefSeq" id="WP_071926132.1">
    <property type="nucleotide sequence ID" value="NZ_CP018082.1"/>
</dbReference>
<dbReference type="AlphaFoldDB" id="A0A1J0VLX2"/>
<evidence type="ECO:0000313" key="5">
    <source>
        <dbReference type="EMBL" id="APE33033.1"/>
    </source>
</evidence>
<proteinExistence type="inferred from homology"/>